<feature type="domain" description="HMG box" evidence="3">
    <location>
        <begin position="209"/>
        <end position="268"/>
    </location>
</feature>
<dbReference type="Proteomes" id="UP000192257">
    <property type="component" value="Unassembled WGS sequence"/>
</dbReference>
<dbReference type="GO" id="GO:0003677">
    <property type="term" value="F:DNA binding"/>
    <property type="evidence" value="ECO:0007669"/>
    <property type="project" value="UniProtKB-UniRule"/>
</dbReference>
<comment type="caution">
    <text evidence="4">The sequence shown here is derived from an EMBL/GenBank/DDBJ whole genome shotgun (WGS) entry which is preliminary data.</text>
</comment>
<name>A0A1X0NMA4_9TRYP</name>
<feature type="region of interest" description="Disordered" evidence="2">
    <location>
        <begin position="123"/>
        <end position="217"/>
    </location>
</feature>
<dbReference type="RefSeq" id="XP_028879694.1">
    <property type="nucleotide sequence ID" value="XM_029029138.1"/>
</dbReference>
<dbReference type="InterPro" id="IPR036910">
    <property type="entry name" value="HMG_box_dom_sf"/>
</dbReference>
<dbReference type="OrthoDB" id="1919336at2759"/>
<evidence type="ECO:0000256" key="2">
    <source>
        <dbReference type="SAM" id="MobiDB-lite"/>
    </source>
</evidence>
<feature type="DNA-binding region" description="HMG box" evidence="1">
    <location>
        <begin position="209"/>
        <end position="268"/>
    </location>
</feature>
<dbReference type="PANTHER" id="PTHR37564:SF5">
    <property type="entry name" value="KINETOPLAST DNA-ASSOCIATED PROTEIN"/>
    <property type="match status" value="1"/>
</dbReference>
<evidence type="ECO:0000313" key="5">
    <source>
        <dbReference type="Proteomes" id="UP000192257"/>
    </source>
</evidence>
<dbReference type="InterPro" id="IPR009071">
    <property type="entry name" value="HMG_box_dom"/>
</dbReference>
<sequence>MLHITLPLCNARKLALRFFREEQRNNSSLHGLSAAQKSKIIKKMFRQLGASDMDALKRRAAAWEATRLGHSAPVEPKRRREVTPYELFFKEQQSNPSIASIQSPSVRERKLFAIFNSLPESTRAALEQRARERSEGITLSGGSSALVKPPLLAKTTRKPKTKKVVVKKRTSSSQAKGSSKIKAKSKGVTTKKISIKKKKDNSEKKKTSKKQEPSPYAVFVKEQMPQVKDLPIKERMKVIAEKWKSMKEKVTKVEETPVDTVVAEKQEK</sequence>
<dbReference type="EMBL" id="NBCO01000034">
    <property type="protein sequence ID" value="ORC85628.1"/>
    <property type="molecule type" value="Genomic_DNA"/>
</dbReference>
<dbReference type="GO" id="GO:0005634">
    <property type="term" value="C:nucleus"/>
    <property type="evidence" value="ECO:0007669"/>
    <property type="project" value="UniProtKB-UniRule"/>
</dbReference>
<dbReference type="InterPro" id="IPR052695">
    <property type="entry name" value="Kinetoplast-DNA-binding"/>
</dbReference>
<dbReference type="PROSITE" id="PS50118">
    <property type="entry name" value="HMG_BOX_2"/>
    <property type="match status" value="1"/>
</dbReference>
<dbReference type="Gene3D" id="1.10.30.10">
    <property type="entry name" value="High mobility group box domain"/>
    <property type="match status" value="1"/>
</dbReference>
<organism evidence="4 5">
    <name type="scientific">Trypanosoma theileri</name>
    <dbReference type="NCBI Taxonomy" id="67003"/>
    <lineage>
        <taxon>Eukaryota</taxon>
        <taxon>Discoba</taxon>
        <taxon>Euglenozoa</taxon>
        <taxon>Kinetoplastea</taxon>
        <taxon>Metakinetoplastina</taxon>
        <taxon>Trypanosomatida</taxon>
        <taxon>Trypanosomatidae</taxon>
        <taxon>Trypanosoma</taxon>
    </lineage>
</organism>
<dbReference type="GeneID" id="39988918"/>
<dbReference type="SUPFAM" id="SSF47095">
    <property type="entry name" value="HMG-box"/>
    <property type="match status" value="1"/>
</dbReference>
<feature type="compositionally biased region" description="Basic residues" evidence="2">
    <location>
        <begin position="155"/>
        <end position="170"/>
    </location>
</feature>
<keyword evidence="5" id="KW-1185">Reference proteome</keyword>
<dbReference type="CDD" id="cd00084">
    <property type="entry name" value="HMG-box_SF"/>
    <property type="match status" value="1"/>
</dbReference>
<evidence type="ECO:0000259" key="3">
    <source>
        <dbReference type="PROSITE" id="PS50118"/>
    </source>
</evidence>
<feature type="compositionally biased region" description="Basic and acidic residues" evidence="2">
    <location>
        <begin position="126"/>
        <end position="135"/>
    </location>
</feature>
<gene>
    <name evidence="4" type="ORF">TM35_000342400</name>
</gene>
<evidence type="ECO:0000256" key="1">
    <source>
        <dbReference type="PROSITE-ProRule" id="PRU00267"/>
    </source>
</evidence>
<dbReference type="AlphaFoldDB" id="A0A1X0NMA4"/>
<reference evidence="4 5" key="1">
    <citation type="submission" date="2017-03" db="EMBL/GenBank/DDBJ databases">
        <title>An alternative strategy for trypanosome survival in the mammalian bloodstream revealed through genome and transcriptome analysis of the ubiquitous bovine parasite Trypanosoma (Megatrypanum) theileri.</title>
        <authorList>
            <person name="Kelly S."/>
            <person name="Ivens A."/>
            <person name="Mott A."/>
            <person name="O'Neill E."/>
            <person name="Emms D."/>
            <person name="Macleod O."/>
            <person name="Voorheis P."/>
            <person name="Matthews J."/>
            <person name="Matthews K."/>
            <person name="Carrington M."/>
        </authorList>
    </citation>
    <scope>NUCLEOTIDE SEQUENCE [LARGE SCALE GENOMIC DNA]</scope>
    <source>
        <strain evidence="4">Edinburgh</strain>
    </source>
</reference>
<evidence type="ECO:0000313" key="4">
    <source>
        <dbReference type="EMBL" id="ORC85628.1"/>
    </source>
</evidence>
<feature type="compositionally biased region" description="Basic and acidic residues" evidence="2">
    <location>
        <begin position="200"/>
        <end position="212"/>
    </location>
</feature>
<dbReference type="VEuPathDB" id="TriTrypDB:TM35_000342400"/>
<proteinExistence type="predicted"/>
<keyword evidence="1" id="KW-0238">DNA-binding</keyword>
<keyword evidence="1" id="KW-0539">Nucleus</keyword>
<dbReference type="PANTHER" id="PTHR37564">
    <property type="entry name" value="KINETOPLAST DNA-ASSOCIATED PROTEIN"/>
    <property type="match status" value="1"/>
</dbReference>
<accession>A0A1X0NMA4</accession>
<protein>
    <recommendedName>
        <fullName evidence="3">HMG box domain-containing protein</fullName>
    </recommendedName>
</protein>